<dbReference type="PANTHER" id="PTHR34139:SF1">
    <property type="entry name" value="RNASE MJ1380-RELATED"/>
    <property type="match status" value="1"/>
</dbReference>
<dbReference type="InterPro" id="IPR037038">
    <property type="entry name" value="HepT-like_sf"/>
</dbReference>
<evidence type="ECO:0000256" key="2">
    <source>
        <dbReference type="ARBA" id="ARBA00022649"/>
    </source>
</evidence>
<dbReference type="Pfam" id="PF01934">
    <property type="entry name" value="HepT-like"/>
    <property type="match status" value="1"/>
</dbReference>
<dbReference type="AlphaFoldDB" id="X1Q6U5"/>
<comment type="similarity">
    <text evidence="6">Belongs to the HepT RNase toxin family.</text>
</comment>
<dbReference type="GO" id="GO:0004540">
    <property type="term" value="F:RNA nuclease activity"/>
    <property type="evidence" value="ECO:0007669"/>
    <property type="project" value="InterPro"/>
</dbReference>
<comment type="caution">
    <text evidence="7">The sequence shown here is derived from an EMBL/GenBank/DDBJ whole genome shotgun (WGS) entry which is preliminary data.</text>
</comment>
<dbReference type="Gene3D" id="1.20.120.580">
    <property type="entry name" value="bsu32300-like"/>
    <property type="match status" value="1"/>
</dbReference>
<keyword evidence="2" id="KW-1277">Toxin-antitoxin system</keyword>
<dbReference type="GO" id="GO:0110001">
    <property type="term" value="C:toxin-antitoxin complex"/>
    <property type="evidence" value="ECO:0007669"/>
    <property type="project" value="InterPro"/>
</dbReference>
<accession>X1Q6U5</accession>
<organism evidence="7">
    <name type="scientific">marine sediment metagenome</name>
    <dbReference type="NCBI Taxonomy" id="412755"/>
    <lineage>
        <taxon>unclassified sequences</taxon>
        <taxon>metagenomes</taxon>
        <taxon>ecological metagenomes</taxon>
    </lineage>
</organism>
<dbReference type="InterPro" id="IPR008201">
    <property type="entry name" value="HepT-like"/>
</dbReference>
<evidence type="ECO:0000256" key="4">
    <source>
        <dbReference type="ARBA" id="ARBA00022741"/>
    </source>
</evidence>
<keyword evidence="1" id="KW-0597">Phosphoprotein</keyword>
<sequence length="75" mass="8921">SDAVVRNFEIIGEAATKIPPEIKNRYSNIEWHRIVSIRNRIIHEYFGVDYSIIWKIIELNLDKLKSDIERILIEL</sequence>
<reference evidence="7" key="1">
    <citation type="journal article" date="2014" name="Front. Microbiol.">
        <title>High frequency of phylogenetically diverse reductive dehalogenase-homologous genes in deep subseafloor sedimentary metagenomes.</title>
        <authorList>
            <person name="Kawai M."/>
            <person name="Futagami T."/>
            <person name="Toyoda A."/>
            <person name="Takaki Y."/>
            <person name="Nishi S."/>
            <person name="Hori S."/>
            <person name="Arai W."/>
            <person name="Tsubouchi T."/>
            <person name="Morono Y."/>
            <person name="Uchiyama I."/>
            <person name="Ito T."/>
            <person name="Fujiyama A."/>
            <person name="Inagaki F."/>
            <person name="Takami H."/>
        </authorList>
    </citation>
    <scope>NUCLEOTIDE SEQUENCE</scope>
    <source>
        <strain evidence="7">Expedition CK06-06</strain>
    </source>
</reference>
<keyword evidence="3" id="KW-0540">Nuclease</keyword>
<gene>
    <name evidence="7" type="ORF">S06H3_62097</name>
</gene>
<dbReference type="InterPro" id="IPR051813">
    <property type="entry name" value="HepT_RNase_toxin"/>
</dbReference>
<dbReference type="GO" id="GO:0000166">
    <property type="term" value="F:nucleotide binding"/>
    <property type="evidence" value="ECO:0007669"/>
    <property type="project" value="UniProtKB-KW"/>
</dbReference>
<dbReference type="PANTHER" id="PTHR34139">
    <property type="entry name" value="UPF0331 PROTEIN MJ0127"/>
    <property type="match status" value="1"/>
</dbReference>
<name>X1Q6U5_9ZZZZ</name>
<evidence type="ECO:0000256" key="1">
    <source>
        <dbReference type="ARBA" id="ARBA00022553"/>
    </source>
</evidence>
<proteinExistence type="inferred from homology"/>
<keyword evidence="5" id="KW-0378">Hydrolase</keyword>
<evidence type="ECO:0000313" key="7">
    <source>
        <dbReference type="EMBL" id="GAI46800.1"/>
    </source>
</evidence>
<feature type="non-terminal residue" evidence="7">
    <location>
        <position position="1"/>
    </location>
</feature>
<keyword evidence="4" id="KW-0547">Nucleotide-binding</keyword>
<protein>
    <recommendedName>
        <fullName evidence="8">DUF86 domain-containing protein</fullName>
    </recommendedName>
</protein>
<evidence type="ECO:0000256" key="3">
    <source>
        <dbReference type="ARBA" id="ARBA00022722"/>
    </source>
</evidence>
<evidence type="ECO:0000256" key="5">
    <source>
        <dbReference type="ARBA" id="ARBA00022801"/>
    </source>
</evidence>
<evidence type="ECO:0008006" key="8">
    <source>
        <dbReference type="Google" id="ProtNLM"/>
    </source>
</evidence>
<dbReference type="GO" id="GO:0016787">
    <property type="term" value="F:hydrolase activity"/>
    <property type="evidence" value="ECO:0007669"/>
    <property type="project" value="UniProtKB-KW"/>
</dbReference>
<dbReference type="EMBL" id="BARV01040854">
    <property type="protein sequence ID" value="GAI46800.1"/>
    <property type="molecule type" value="Genomic_DNA"/>
</dbReference>
<evidence type="ECO:0000256" key="6">
    <source>
        <dbReference type="ARBA" id="ARBA00024207"/>
    </source>
</evidence>